<proteinExistence type="predicted"/>
<sequence length="245" mass="24816">MSTSRPAKAGYHHGELREALVAAGLAILKEGGDPASLGLREAARRAGVSAMAPYRHFSDKDALLSAVAAVGFERLRADLEAADRGASPPPCGEEVGGGGGAGGGSVVPSARPPPLTPPRKGEGTGAPSGVRAGDGQAALVAQGVAYVAFAAANPGLFRLMFRSCSAALPEALAKTSADAFGVLAARVATLAPAEHAADEALRCWALVHGMAVLSLDGLFRDELRGDRQAVVALAGRLLALDARRR</sequence>
<evidence type="ECO:0000256" key="5">
    <source>
        <dbReference type="SAM" id="MobiDB-lite"/>
    </source>
</evidence>
<evidence type="ECO:0000256" key="1">
    <source>
        <dbReference type="ARBA" id="ARBA00023015"/>
    </source>
</evidence>
<evidence type="ECO:0000256" key="4">
    <source>
        <dbReference type="PROSITE-ProRule" id="PRU00335"/>
    </source>
</evidence>
<dbReference type="Proteomes" id="UP000583454">
    <property type="component" value="Unassembled WGS sequence"/>
</dbReference>
<dbReference type="RefSeq" id="WP_312886062.1">
    <property type="nucleotide sequence ID" value="NZ_JACHOP010000012.1"/>
</dbReference>
<feature type="region of interest" description="Disordered" evidence="5">
    <location>
        <begin position="81"/>
        <end position="130"/>
    </location>
</feature>
<protein>
    <submittedName>
        <fullName evidence="7">AcrR family transcriptional regulator</fullName>
    </submittedName>
</protein>
<dbReference type="InterPro" id="IPR001647">
    <property type="entry name" value="HTH_TetR"/>
</dbReference>
<evidence type="ECO:0000256" key="3">
    <source>
        <dbReference type="ARBA" id="ARBA00023163"/>
    </source>
</evidence>
<keyword evidence="3" id="KW-0804">Transcription</keyword>
<evidence type="ECO:0000256" key="2">
    <source>
        <dbReference type="ARBA" id="ARBA00023125"/>
    </source>
</evidence>
<keyword evidence="2 4" id="KW-0238">DNA-binding</keyword>
<keyword evidence="8" id="KW-1185">Reference proteome</keyword>
<name>A0A840ZJI7_9HYPH</name>
<dbReference type="InterPro" id="IPR009057">
    <property type="entry name" value="Homeodomain-like_sf"/>
</dbReference>
<dbReference type="SUPFAM" id="SSF46689">
    <property type="entry name" value="Homeodomain-like"/>
    <property type="match status" value="1"/>
</dbReference>
<comment type="caution">
    <text evidence="7">The sequence shown here is derived from an EMBL/GenBank/DDBJ whole genome shotgun (WGS) entry which is preliminary data.</text>
</comment>
<dbReference type="InterPro" id="IPR025996">
    <property type="entry name" value="MT1864/Rv1816-like_C"/>
</dbReference>
<keyword evidence="1" id="KW-0805">Transcription regulation</keyword>
<dbReference type="AlphaFoldDB" id="A0A840ZJI7"/>
<organism evidence="7 8">
    <name type="scientific">Methylorubrum rhodinum</name>
    <dbReference type="NCBI Taxonomy" id="29428"/>
    <lineage>
        <taxon>Bacteria</taxon>
        <taxon>Pseudomonadati</taxon>
        <taxon>Pseudomonadota</taxon>
        <taxon>Alphaproteobacteria</taxon>
        <taxon>Hyphomicrobiales</taxon>
        <taxon>Methylobacteriaceae</taxon>
        <taxon>Methylorubrum</taxon>
    </lineage>
</organism>
<dbReference type="Pfam" id="PF13305">
    <property type="entry name" value="TetR_C_33"/>
    <property type="match status" value="1"/>
</dbReference>
<reference evidence="7 8" key="1">
    <citation type="submission" date="2020-08" db="EMBL/GenBank/DDBJ databases">
        <title>Genomic Encyclopedia of Type Strains, Phase IV (KMG-IV): sequencing the most valuable type-strain genomes for metagenomic binning, comparative biology and taxonomic classification.</title>
        <authorList>
            <person name="Goeker M."/>
        </authorList>
    </citation>
    <scope>NUCLEOTIDE SEQUENCE [LARGE SCALE GENOMIC DNA]</scope>
    <source>
        <strain evidence="7 8">DSM 2163</strain>
    </source>
</reference>
<dbReference type="Pfam" id="PF00440">
    <property type="entry name" value="TetR_N"/>
    <property type="match status" value="1"/>
</dbReference>
<gene>
    <name evidence="7" type="ORF">HNR00_002970</name>
</gene>
<feature type="compositionally biased region" description="Gly residues" evidence="5">
    <location>
        <begin position="94"/>
        <end position="105"/>
    </location>
</feature>
<feature type="domain" description="HTH tetR-type" evidence="6">
    <location>
        <begin position="14"/>
        <end position="75"/>
    </location>
</feature>
<dbReference type="InterPro" id="IPR036271">
    <property type="entry name" value="Tet_transcr_reg_TetR-rel_C_sf"/>
</dbReference>
<dbReference type="Gene3D" id="1.10.357.10">
    <property type="entry name" value="Tetracycline Repressor, domain 2"/>
    <property type="match status" value="2"/>
</dbReference>
<accession>A0A840ZJI7</accession>
<evidence type="ECO:0000259" key="6">
    <source>
        <dbReference type="PROSITE" id="PS50977"/>
    </source>
</evidence>
<evidence type="ECO:0000313" key="7">
    <source>
        <dbReference type="EMBL" id="MBB5758252.1"/>
    </source>
</evidence>
<dbReference type="SUPFAM" id="SSF48498">
    <property type="entry name" value="Tetracyclin repressor-like, C-terminal domain"/>
    <property type="match status" value="1"/>
</dbReference>
<dbReference type="EMBL" id="JACHOP010000012">
    <property type="protein sequence ID" value="MBB5758252.1"/>
    <property type="molecule type" value="Genomic_DNA"/>
</dbReference>
<dbReference type="PROSITE" id="PS50977">
    <property type="entry name" value="HTH_TETR_2"/>
    <property type="match status" value="1"/>
</dbReference>
<dbReference type="GO" id="GO:0003677">
    <property type="term" value="F:DNA binding"/>
    <property type="evidence" value="ECO:0007669"/>
    <property type="project" value="UniProtKB-UniRule"/>
</dbReference>
<feature type="DNA-binding region" description="H-T-H motif" evidence="4">
    <location>
        <begin position="38"/>
        <end position="57"/>
    </location>
</feature>
<evidence type="ECO:0000313" key="8">
    <source>
        <dbReference type="Proteomes" id="UP000583454"/>
    </source>
</evidence>